<feature type="transmembrane region" description="Helical" evidence="1">
    <location>
        <begin position="251"/>
        <end position="270"/>
    </location>
</feature>
<feature type="domain" description="DUF6594" evidence="2">
    <location>
        <begin position="16"/>
        <end position="291"/>
    </location>
</feature>
<keyword evidence="1" id="KW-0812">Transmembrane</keyword>
<proteinExistence type="predicted"/>
<keyword evidence="1" id="KW-1133">Transmembrane helix</keyword>
<dbReference type="EMBL" id="MU006242">
    <property type="protein sequence ID" value="KAF2820084.1"/>
    <property type="molecule type" value="Genomic_DNA"/>
</dbReference>
<evidence type="ECO:0000256" key="1">
    <source>
        <dbReference type="SAM" id="Phobius"/>
    </source>
</evidence>
<sequence length="303" mass="34131">MATTGPALKEIKSHGYNRMARMMGKSDNLAIFRRFNDLNMLTLLDLQSEIQVLRDRLYLQCEKDFEDGEKFSTSMAKLRGSPSTGNSAQLTLLSSIRTKMNEYNVLLLQVSELSKLAKPHKSYLTRLRKWLGDRKGGMQDGVFEHLESWVWKEQDHRGEPTQHDFVTLAEPKVERDYFTRAVIYPLVTFYHVVWGRKHLNKQNAVDLESGVVEYDEEKLDRVGMVISTILASILPVIAVLGLFFVDDLLKRIYIMIGITGGFAGLLALLSNGKGKRIEIFAATATFAAVEVVFIGSTAFSGTS</sequence>
<name>A0A6A6ZIF2_9PLEO</name>
<organism evidence="3 4">
    <name type="scientific">Ophiobolus disseminans</name>
    <dbReference type="NCBI Taxonomy" id="1469910"/>
    <lineage>
        <taxon>Eukaryota</taxon>
        <taxon>Fungi</taxon>
        <taxon>Dikarya</taxon>
        <taxon>Ascomycota</taxon>
        <taxon>Pezizomycotina</taxon>
        <taxon>Dothideomycetes</taxon>
        <taxon>Pleosporomycetidae</taxon>
        <taxon>Pleosporales</taxon>
        <taxon>Pleosporineae</taxon>
        <taxon>Phaeosphaeriaceae</taxon>
        <taxon>Ophiobolus</taxon>
    </lineage>
</organism>
<dbReference type="InterPro" id="IPR046529">
    <property type="entry name" value="DUF6594"/>
</dbReference>
<evidence type="ECO:0000259" key="2">
    <source>
        <dbReference type="Pfam" id="PF20237"/>
    </source>
</evidence>
<feature type="transmembrane region" description="Helical" evidence="1">
    <location>
        <begin position="222"/>
        <end position="245"/>
    </location>
</feature>
<dbReference type="PANTHER" id="PTHR34502">
    <property type="entry name" value="DUF6594 DOMAIN-CONTAINING PROTEIN-RELATED"/>
    <property type="match status" value="1"/>
</dbReference>
<evidence type="ECO:0000313" key="4">
    <source>
        <dbReference type="Proteomes" id="UP000799424"/>
    </source>
</evidence>
<keyword evidence="1" id="KW-0472">Membrane</keyword>
<accession>A0A6A6ZIF2</accession>
<reference evidence="3" key="1">
    <citation type="journal article" date="2020" name="Stud. Mycol.">
        <title>101 Dothideomycetes genomes: a test case for predicting lifestyles and emergence of pathogens.</title>
        <authorList>
            <person name="Haridas S."/>
            <person name="Albert R."/>
            <person name="Binder M."/>
            <person name="Bloem J."/>
            <person name="Labutti K."/>
            <person name="Salamov A."/>
            <person name="Andreopoulos B."/>
            <person name="Baker S."/>
            <person name="Barry K."/>
            <person name="Bills G."/>
            <person name="Bluhm B."/>
            <person name="Cannon C."/>
            <person name="Castanera R."/>
            <person name="Culley D."/>
            <person name="Daum C."/>
            <person name="Ezra D."/>
            <person name="Gonzalez J."/>
            <person name="Henrissat B."/>
            <person name="Kuo A."/>
            <person name="Liang C."/>
            <person name="Lipzen A."/>
            <person name="Lutzoni F."/>
            <person name="Magnuson J."/>
            <person name="Mondo S."/>
            <person name="Nolan M."/>
            <person name="Ohm R."/>
            <person name="Pangilinan J."/>
            <person name="Park H.-J."/>
            <person name="Ramirez L."/>
            <person name="Alfaro M."/>
            <person name="Sun H."/>
            <person name="Tritt A."/>
            <person name="Yoshinaga Y."/>
            <person name="Zwiers L.-H."/>
            <person name="Turgeon B."/>
            <person name="Goodwin S."/>
            <person name="Spatafora J."/>
            <person name="Crous P."/>
            <person name="Grigoriev I."/>
        </authorList>
    </citation>
    <scope>NUCLEOTIDE SEQUENCE</scope>
    <source>
        <strain evidence="3">CBS 113818</strain>
    </source>
</reference>
<keyword evidence="4" id="KW-1185">Reference proteome</keyword>
<feature type="transmembrane region" description="Helical" evidence="1">
    <location>
        <begin position="277"/>
        <end position="299"/>
    </location>
</feature>
<dbReference type="PANTHER" id="PTHR34502:SF5">
    <property type="entry name" value="DUF6594 DOMAIN-CONTAINING PROTEIN"/>
    <property type="match status" value="1"/>
</dbReference>
<gene>
    <name evidence="3" type="ORF">CC86DRAFT_374782</name>
</gene>
<protein>
    <recommendedName>
        <fullName evidence="2">DUF6594 domain-containing protein</fullName>
    </recommendedName>
</protein>
<dbReference type="Pfam" id="PF20237">
    <property type="entry name" value="DUF6594"/>
    <property type="match status" value="1"/>
</dbReference>
<dbReference type="OrthoDB" id="5342093at2759"/>
<dbReference type="AlphaFoldDB" id="A0A6A6ZIF2"/>
<dbReference type="Proteomes" id="UP000799424">
    <property type="component" value="Unassembled WGS sequence"/>
</dbReference>
<evidence type="ECO:0000313" key="3">
    <source>
        <dbReference type="EMBL" id="KAF2820084.1"/>
    </source>
</evidence>